<dbReference type="InterPro" id="IPR025669">
    <property type="entry name" value="AAA_dom"/>
</dbReference>
<feature type="repeat" description="TPR" evidence="3">
    <location>
        <begin position="398"/>
        <end position="431"/>
    </location>
</feature>
<dbReference type="RefSeq" id="WP_380922733.1">
    <property type="nucleotide sequence ID" value="NZ_JBHUPE010000007.1"/>
</dbReference>
<dbReference type="NCBIfam" id="NF047398">
    <property type="entry name" value="AAA_KGGVGR"/>
    <property type="match status" value="1"/>
</dbReference>
<dbReference type="Pfam" id="PF13432">
    <property type="entry name" value="TPR_16"/>
    <property type="match status" value="2"/>
</dbReference>
<keyword evidence="1" id="KW-0677">Repeat</keyword>
<evidence type="ECO:0000256" key="1">
    <source>
        <dbReference type="ARBA" id="ARBA00022737"/>
    </source>
</evidence>
<accession>A0ABW5YZ82</accession>
<name>A0ABW5YZ82_9SPHI</name>
<dbReference type="SUPFAM" id="SSF52540">
    <property type="entry name" value="P-loop containing nucleoside triphosphate hydrolases"/>
    <property type="match status" value="1"/>
</dbReference>
<dbReference type="InterPro" id="IPR027417">
    <property type="entry name" value="P-loop_NTPase"/>
</dbReference>
<keyword evidence="2 3" id="KW-0802">TPR repeat</keyword>
<dbReference type="InterPro" id="IPR011990">
    <property type="entry name" value="TPR-like_helical_dom_sf"/>
</dbReference>
<evidence type="ECO:0000313" key="5">
    <source>
        <dbReference type="EMBL" id="MFD2905854.1"/>
    </source>
</evidence>
<protein>
    <submittedName>
        <fullName evidence="5">KGGVGR-motif variant AAA ATPase</fullName>
    </submittedName>
</protein>
<feature type="repeat" description="TPR" evidence="3">
    <location>
        <begin position="432"/>
        <end position="465"/>
    </location>
</feature>
<organism evidence="5 6">
    <name type="scientific">Sphingobacterium anhuiense</name>
    <dbReference type="NCBI Taxonomy" id="493780"/>
    <lineage>
        <taxon>Bacteria</taxon>
        <taxon>Pseudomonadati</taxon>
        <taxon>Bacteroidota</taxon>
        <taxon>Sphingobacteriia</taxon>
        <taxon>Sphingobacteriales</taxon>
        <taxon>Sphingobacteriaceae</taxon>
        <taxon>Sphingobacterium</taxon>
    </lineage>
</organism>
<evidence type="ECO:0000256" key="3">
    <source>
        <dbReference type="PROSITE-ProRule" id="PRU00339"/>
    </source>
</evidence>
<dbReference type="SMART" id="SM00028">
    <property type="entry name" value="TPR"/>
    <property type="match status" value="4"/>
</dbReference>
<dbReference type="Proteomes" id="UP001597509">
    <property type="component" value="Unassembled WGS sequence"/>
</dbReference>
<dbReference type="EMBL" id="JBHUPE010000007">
    <property type="protein sequence ID" value="MFD2905854.1"/>
    <property type="molecule type" value="Genomic_DNA"/>
</dbReference>
<dbReference type="InterPro" id="IPR019734">
    <property type="entry name" value="TPR_rpt"/>
</dbReference>
<gene>
    <name evidence="5" type="ORF">ACFS6I_18140</name>
</gene>
<dbReference type="Gene3D" id="1.25.40.10">
    <property type="entry name" value="Tetratricopeptide repeat domain"/>
    <property type="match status" value="2"/>
</dbReference>
<dbReference type="SUPFAM" id="SSF48452">
    <property type="entry name" value="TPR-like"/>
    <property type="match status" value="1"/>
</dbReference>
<feature type="repeat" description="TPR" evidence="3">
    <location>
        <begin position="333"/>
        <end position="366"/>
    </location>
</feature>
<proteinExistence type="predicted"/>
<reference evidence="6" key="1">
    <citation type="journal article" date="2019" name="Int. J. Syst. Evol. Microbiol.">
        <title>The Global Catalogue of Microorganisms (GCM) 10K type strain sequencing project: providing services to taxonomists for standard genome sequencing and annotation.</title>
        <authorList>
            <consortium name="The Broad Institute Genomics Platform"/>
            <consortium name="The Broad Institute Genome Sequencing Center for Infectious Disease"/>
            <person name="Wu L."/>
            <person name="Ma J."/>
        </authorList>
    </citation>
    <scope>NUCLEOTIDE SEQUENCE [LARGE SCALE GENOMIC DNA]</scope>
    <source>
        <strain evidence="6">KCTC 22209</strain>
    </source>
</reference>
<dbReference type="InterPro" id="IPR050498">
    <property type="entry name" value="Ycf3"/>
</dbReference>
<dbReference type="PROSITE" id="PS50005">
    <property type="entry name" value="TPR"/>
    <property type="match status" value="3"/>
</dbReference>
<sequence>MKTITFYSYKGGVGRSLALSNMAIKLSQLNKKVFVIDFDLEAPGLQFKFEEDYEHLKNKCQLGLVDYIHGFANENILPESLEDYTCELRAKNINDTNIQFLSAGNFEQNDYWRKLATTKWSQLFYSKNSYGIRFFLDLKAKIEKEYNPDYLLIDSRTGITDISGITLKIFADEIVILAVNNTENLFGTNKIITSLTSSENELLNHSPKIHFVLTRLPFPKEPEEKAQEFTILKRWEKEIFKSSNGKIQDVSIIHTDKQVNHKEIVKIGDKAKVNTITYDYLNLFEKLIDGNLSSENETKFEAEHLFNKALVEKDSLLKLELLNKAILLDPSRYEYFKERGFTYFLSRQIDQAIGDFSRALEIKPGDTICLLYLGNLFYNKQDYQKAIEYLTQIDYQLAWKSLLLGMAYNNQGNPQKAEECFTEGIQHNPEDPELRNARADILRRKGNYEDALIDIYKAIELAPDKGIWFATLAEILLNMGKKEEFYLNFNLALSKNINESQLRSAKDLYAKLKDDERFLELLEKYQLDINEILKD</sequence>
<feature type="domain" description="AAA" evidence="4">
    <location>
        <begin position="1"/>
        <end position="43"/>
    </location>
</feature>
<dbReference type="Pfam" id="PF13614">
    <property type="entry name" value="AAA_31"/>
    <property type="match status" value="1"/>
</dbReference>
<evidence type="ECO:0000259" key="4">
    <source>
        <dbReference type="Pfam" id="PF13614"/>
    </source>
</evidence>
<dbReference type="Gene3D" id="3.40.50.300">
    <property type="entry name" value="P-loop containing nucleotide triphosphate hydrolases"/>
    <property type="match status" value="1"/>
</dbReference>
<evidence type="ECO:0000256" key="2">
    <source>
        <dbReference type="ARBA" id="ARBA00022803"/>
    </source>
</evidence>
<comment type="caution">
    <text evidence="5">The sequence shown here is derived from an EMBL/GenBank/DDBJ whole genome shotgun (WGS) entry which is preliminary data.</text>
</comment>
<keyword evidence="6" id="KW-1185">Reference proteome</keyword>
<dbReference type="PANTHER" id="PTHR44858">
    <property type="entry name" value="TETRATRICOPEPTIDE REPEAT PROTEIN 6"/>
    <property type="match status" value="1"/>
</dbReference>
<dbReference type="PANTHER" id="PTHR44858:SF1">
    <property type="entry name" value="UDP-N-ACETYLGLUCOSAMINE--PEPTIDE N-ACETYLGLUCOSAMINYLTRANSFERASE SPINDLY-RELATED"/>
    <property type="match status" value="1"/>
</dbReference>
<evidence type="ECO:0000313" key="6">
    <source>
        <dbReference type="Proteomes" id="UP001597509"/>
    </source>
</evidence>